<feature type="compositionally biased region" description="Low complexity" evidence="1">
    <location>
        <begin position="34"/>
        <end position="47"/>
    </location>
</feature>
<dbReference type="InterPro" id="IPR052738">
    <property type="entry name" value="ABC-Tungstate_binding"/>
</dbReference>
<dbReference type="Pfam" id="PF12849">
    <property type="entry name" value="PBP_like_2"/>
    <property type="match status" value="1"/>
</dbReference>
<dbReference type="RefSeq" id="WP_301664750.1">
    <property type="nucleotide sequence ID" value="NZ_VCYH01000008.1"/>
</dbReference>
<accession>A0ABT8MCC6</accession>
<name>A0ABT8MCC6_9EURY</name>
<comment type="caution">
    <text evidence="3">The sequence shown here is derived from an EMBL/GenBank/DDBJ whole genome shotgun (WGS) entry which is preliminary data.</text>
</comment>
<dbReference type="Gene3D" id="3.40.190.10">
    <property type="entry name" value="Periplasmic binding protein-like II"/>
    <property type="match status" value="2"/>
</dbReference>
<proteinExistence type="predicted"/>
<dbReference type="PANTHER" id="PTHR37945">
    <property type="entry name" value="EXTRACELLULAR TUNGSTATE BINDING PROTEIN"/>
    <property type="match status" value="1"/>
</dbReference>
<dbReference type="Proteomes" id="UP001168338">
    <property type="component" value="Unassembled WGS sequence"/>
</dbReference>
<dbReference type="PANTHER" id="PTHR37945:SF1">
    <property type="entry name" value="EXTRACELLULAR TUNGSTATE BINDING PROTEIN"/>
    <property type="match status" value="1"/>
</dbReference>
<keyword evidence="4" id="KW-1185">Reference proteome</keyword>
<dbReference type="SUPFAM" id="SSF53850">
    <property type="entry name" value="Periplasmic binding protein-like II"/>
    <property type="match status" value="1"/>
</dbReference>
<dbReference type="EMBL" id="VCYH01000008">
    <property type="protein sequence ID" value="MDN7025590.1"/>
    <property type="molecule type" value="Genomic_DNA"/>
</dbReference>
<evidence type="ECO:0000313" key="4">
    <source>
        <dbReference type="Proteomes" id="UP001168338"/>
    </source>
</evidence>
<evidence type="ECO:0000313" key="3">
    <source>
        <dbReference type="EMBL" id="MDN7025590.1"/>
    </source>
</evidence>
<feature type="region of interest" description="Disordered" evidence="1">
    <location>
        <begin position="31"/>
        <end position="50"/>
    </location>
</feature>
<evidence type="ECO:0000259" key="2">
    <source>
        <dbReference type="Pfam" id="PF12849"/>
    </source>
</evidence>
<gene>
    <name evidence="3" type="ORF">FGU65_11925</name>
</gene>
<dbReference type="InterPro" id="IPR024370">
    <property type="entry name" value="PBP_domain"/>
</dbReference>
<evidence type="ECO:0000256" key="1">
    <source>
        <dbReference type="SAM" id="MobiDB-lite"/>
    </source>
</evidence>
<protein>
    <submittedName>
        <fullName evidence="3">Tungsten ABC transporter substrate-binding protein</fullName>
    </submittedName>
</protein>
<reference evidence="3" key="1">
    <citation type="submission" date="2019-05" db="EMBL/GenBank/DDBJ databases">
        <title>Methanoculleus sp. FWC-SCC1, a methanogenic archaeon isolated from deep marine cold seep.</title>
        <authorList>
            <person name="Chen Y.-W."/>
            <person name="Chen S.-C."/>
            <person name="Teng N.-H."/>
            <person name="Lai M.-C."/>
        </authorList>
    </citation>
    <scope>NUCLEOTIDE SEQUENCE</scope>
    <source>
        <strain evidence="3">FWC-SCC1</strain>
    </source>
</reference>
<feature type="domain" description="PBP" evidence="2">
    <location>
        <begin position="48"/>
        <end position="287"/>
    </location>
</feature>
<dbReference type="PROSITE" id="PS51257">
    <property type="entry name" value="PROKAR_LIPOPROTEIN"/>
    <property type="match status" value="1"/>
</dbReference>
<organism evidence="3 4">
    <name type="scientific">Methanoculleus frigidifontis</name>
    <dbReference type="NCBI Taxonomy" id="2584085"/>
    <lineage>
        <taxon>Archaea</taxon>
        <taxon>Methanobacteriati</taxon>
        <taxon>Methanobacteriota</taxon>
        <taxon>Stenosarchaea group</taxon>
        <taxon>Methanomicrobia</taxon>
        <taxon>Methanomicrobiales</taxon>
        <taxon>Methanomicrobiaceae</taxon>
        <taxon>Methanoculleus</taxon>
    </lineage>
</organism>
<sequence length="328" mass="35337">MKPKIMLLMAGIAVLAVIAAMSAGCTEVTPGNETPNATANQTPTGTTGAAGGDGVLRIATTTSLENTGLLAELEVMYENTTGVDLQITAQGTGQALELGQRCDVDVVLVHAPPLEEEFIDGGYGTDHRCFAYNYFIIVGPEDDPAGIRGAQPEEAFQTLYQLGTNNTEGVAFVSRGDNSGTHSKEQEIWEAAGYNYTEEIQNSGAWYIESGRSMGETLALANEEQAYVLTDEGTYLSFRQDLELVPLVEQGDELLNRYSVMAVNPETCPNANYAEAVNFTSWLTSEETKQFIGEFGVEEFGQPLFTPLYAPQCTEPPFNCTCAENVTA</sequence>